<feature type="domain" description="HTH marR-type" evidence="1">
    <location>
        <begin position="6"/>
        <end position="137"/>
    </location>
</feature>
<dbReference type="Pfam" id="PF12802">
    <property type="entry name" value="MarR_2"/>
    <property type="match status" value="1"/>
</dbReference>
<dbReference type="SUPFAM" id="SSF46785">
    <property type="entry name" value="Winged helix' DNA-binding domain"/>
    <property type="match status" value="1"/>
</dbReference>
<dbReference type="PANTHER" id="PTHR33164">
    <property type="entry name" value="TRANSCRIPTIONAL REGULATOR, MARR FAMILY"/>
    <property type="match status" value="1"/>
</dbReference>
<gene>
    <name evidence="2" type="ORF">RB614_11475</name>
</gene>
<dbReference type="InterPro" id="IPR036388">
    <property type="entry name" value="WH-like_DNA-bd_sf"/>
</dbReference>
<dbReference type="InterPro" id="IPR000835">
    <property type="entry name" value="HTH_MarR-typ"/>
</dbReference>
<dbReference type="EMBL" id="JAVHUY010000009">
    <property type="protein sequence ID" value="MDQ7905142.1"/>
    <property type="molecule type" value="Genomic_DNA"/>
</dbReference>
<dbReference type="RefSeq" id="WP_308712416.1">
    <property type="nucleotide sequence ID" value="NZ_JAVHUY010000009.1"/>
</dbReference>
<organism evidence="2 3">
    <name type="scientific">Phytohabitans maris</name>
    <dbReference type="NCBI Taxonomy" id="3071409"/>
    <lineage>
        <taxon>Bacteria</taxon>
        <taxon>Bacillati</taxon>
        <taxon>Actinomycetota</taxon>
        <taxon>Actinomycetes</taxon>
        <taxon>Micromonosporales</taxon>
        <taxon>Micromonosporaceae</taxon>
    </lineage>
</organism>
<reference evidence="2 3" key="1">
    <citation type="submission" date="2023-08" db="EMBL/GenBank/DDBJ databases">
        <title>Phytohabitans sansha sp. nov., isolated from marine sediment.</title>
        <authorList>
            <person name="Zhao Y."/>
            <person name="Yi K."/>
        </authorList>
    </citation>
    <scope>NUCLEOTIDE SEQUENCE [LARGE SCALE GENOMIC DNA]</scope>
    <source>
        <strain evidence="2 3">ZYX-F-186</strain>
    </source>
</reference>
<dbReference type="Gene3D" id="1.10.10.10">
    <property type="entry name" value="Winged helix-like DNA-binding domain superfamily/Winged helix DNA-binding domain"/>
    <property type="match status" value="1"/>
</dbReference>
<proteinExistence type="predicted"/>
<protein>
    <submittedName>
        <fullName evidence="2">MarR family transcriptional regulator</fullName>
    </submittedName>
</protein>
<dbReference type="InterPro" id="IPR036390">
    <property type="entry name" value="WH_DNA-bd_sf"/>
</dbReference>
<name>A0ABU0ZDM3_9ACTN</name>
<evidence type="ECO:0000259" key="1">
    <source>
        <dbReference type="PROSITE" id="PS50995"/>
    </source>
</evidence>
<dbReference type="InterPro" id="IPR039422">
    <property type="entry name" value="MarR/SlyA-like"/>
</dbReference>
<dbReference type="PROSITE" id="PS50995">
    <property type="entry name" value="HTH_MARR_2"/>
    <property type="match status" value="1"/>
</dbReference>
<accession>A0ABU0ZDM3</accession>
<comment type="caution">
    <text evidence="2">The sequence shown here is derived from an EMBL/GenBank/DDBJ whole genome shotgun (WGS) entry which is preliminary data.</text>
</comment>
<keyword evidence="3" id="KW-1185">Reference proteome</keyword>
<dbReference type="Proteomes" id="UP001230908">
    <property type="component" value="Unassembled WGS sequence"/>
</dbReference>
<sequence>MATTMGLGVAAALVRTSHLVQRVFGEVARAHGLPPQQLQLLCVLVRGPVGMTELGRLMHLERSTMTGLVDRVEKRRLVTRVSDPTDRRACVVRLSDEGSRLAVAAHDEVTTRLESMTEVLDPGERGQLVAMTTRVLAAYDPSWAAPR</sequence>
<dbReference type="SMART" id="SM00347">
    <property type="entry name" value="HTH_MARR"/>
    <property type="match status" value="1"/>
</dbReference>
<evidence type="ECO:0000313" key="3">
    <source>
        <dbReference type="Proteomes" id="UP001230908"/>
    </source>
</evidence>
<dbReference type="PANTHER" id="PTHR33164:SF94">
    <property type="entry name" value="TRANSCRIPTIONAL REGULATORY PROTEIN-RELATED"/>
    <property type="match status" value="1"/>
</dbReference>
<dbReference type="PRINTS" id="PR00598">
    <property type="entry name" value="HTHMARR"/>
</dbReference>
<evidence type="ECO:0000313" key="2">
    <source>
        <dbReference type="EMBL" id="MDQ7905142.1"/>
    </source>
</evidence>